<name>A0AAD3TX92_9TREE</name>
<dbReference type="AlphaFoldDB" id="A0AAD3TX92"/>
<keyword evidence="2" id="KW-1185">Reference proteome</keyword>
<accession>A0AAD3TX92</accession>
<dbReference type="PANTHER" id="PTHR41390">
    <property type="entry name" value="CHROMOSOME 7, WHOLE GENOME SHOTGUN SEQUENCE"/>
    <property type="match status" value="1"/>
</dbReference>
<dbReference type="PANTHER" id="PTHR41390:SF1">
    <property type="entry name" value="NADH-UBIQUINONE OXIDOREDUCTASE 213 KDA SUBUNIT"/>
    <property type="match status" value="1"/>
</dbReference>
<sequence>MATQQPQRPAHTLATADFPVDPGSPLFVAKGVVFSALAGAGAGGTLGWARKQNPFQLGVNMGINCGIASLFFLGAREYLVSPILLGVHATPEHARRAEELETGVAEPQSISDIRLNRLLDSAIAGAAAGGGLSTFTRGPRTLIPAAFTAALLATAGQGLVNQTRVWRLELLARRAREAQPTQVPTSAPEPTVDVMESFEAPAKPDGQRRGDAPLTSRMMGVLSHILPVKKLSDEEYLTGLEKKRDDVNRRIAEIDAEQLAMWTNSQK</sequence>
<organism evidence="1 2">
    <name type="scientific">Cutaneotrichosporon spelunceum</name>
    <dbReference type="NCBI Taxonomy" id="1672016"/>
    <lineage>
        <taxon>Eukaryota</taxon>
        <taxon>Fungi</taxon>
        <taxon>Dikarya</taxon>
        <taxon>Basidiomycota</taxon>
        <taxon>Agaricomycotina</taxon>
        <taxon>Tremellomycetes</taxon>
        <taxon>Trichosporonales</taxon>
        <taxon>Trichosporonaceae</taxon>
        <taxon>Cutaneotrichosporon</taxon>
    </lineage>
</organism>
<dbReference type="Proteomes" id="UP001222932">
    <property type="component" value="Unassembled WGS sequence"/>
</dbReference>
<reference evidence="1" key="2">
    <citation type="submission" date="2023-06" db="EMBL/GenBank/DDBJ databases">
        <authorList>
            <person name="Kobayashi Y."/>
            <person name="Kayamori A."/>
            <person name="Aoki K."/>
            <person name="Shiwa Y."/>
            <person name="Fujita N."/>
            <person name="Sugita T."/>
            <person name="Iwasaki W."/>
            <person name="Tanaka N."/>
            <person name="Takashima M."/>
        </authorList>
    </citation>
    <scope>NUCLEOTIDE SEQUENCE</scope>
    <source>
        <strain evidence="1">HIS016</strain>
    </source>
</reference>
<protein>
    <submittedName>
        <fullName evidence="1">Uncharacterized protein</fullName>
    </submittedName>
</protein>
<proteinExistence type="predicted"/>
<evidence type="ECO:0000313" key="1">
    <source>
        <dbReference type="EMBL" id="GMK58246.1"/>
    </source>
</evidence>
<dbReference type="EMBL" id="BTCM01000005">
    <property type="protein sequence ID" value="GMK58246.1"/>
    <property type="molecule type" value="Genomic_DNA"/>
</dbReference>
<gene>
    <name evidence="1" type="ORF">CspeluHIS016_0502780</name>
</gene>
<comment type="caution">
    <text evidence="1">The sequence shown here is derived from an EMBL/GenBank/DDBJ whole genome shotgun (WGS) entry which is preliminary data.</text>
</comment>
<reference evidence="1" key="1">
    <citation type="journal article" date="2023" name="BMC Genomics">
        <title>Chromosome-level genome assemblies of Cutaneotrichosporon spp. (Trichosporonales, Basidiomycota) reveal imbalanced evolution between nucleotide sequences and chromosome synteny.</title>
        <authorList>
            <person name="Kobayashi Y."/>
            <person name="Kayamori A."/>
            <person name="Aoki K."/>
            <person name="Shiwa Y."/>
            <person name="Matsutani M."/>
            <person name="Fujita N."/>
            <person name="Sugita T."/>
            <person name="Iwasaki W."/>
            <person name="Tanaka N."/>
            <person name="Takashima M."/>
        </authorList>
    </citation>
    <scope>NUCLEOTIDE SEQUENCE</scope>
    <source>
        <strain evidence="1">HIS016</strain>
    </source>
</reference>
<evidence type="ECO:0000313" key="2">
    <source>
        <dbReference type="Proteomes" id="UP001222932"/>
    </source>
</evidence>